<evidence type="ECO:0000256" key="5">
    <source>
        <dbReference type="SAM" id="SignalP"/>
    </source>
</evidence>
<name>A0ABP3IDK4_9BACL</name>
<dbReference type="PIRSF" id="PIRSF002741">
    <property type="entry name" value="MppA"/>
    <property type="match status" value="1"/>
</dbReference>
<proteinExistence type="inferred from homology"/>
<reference evidence="8" key="1">
    <citation type="journal article" date="2019" name="Int. J. Syst. Evol. Microbiol.">
        <title>The Global Catalogue of Microorganisms (GCM) 10K type strain sequencing project: providing services to taxonomists for standard genome sequencing and annotation.</title>
        <authorList>
            <consortium name="The Broad Institute Genomics Platform"/>
            <consortium name="The Broad Institute Genome Sequencing Center for Infectious Disease"/>
            <person name="Wu L."/>
            <person name="Ma J."/>
        </authorList>
    </citation>
    <scope>NUCLEOTIDE SEQUENCE [LARGE SCALE GENOMIC DNA]</scope>
    <source>
        <strain evidence="8">JCM 12774</strain>
    </source>
</reference>
<feature type="domain" description="Solute-binding protein family 5" evidence="6">
    <location>
        <begin position="116"/>
        <end position="482"/>
    </location>
</feature>
<evidence type="ECO:0000313" key="8">
    <source>
        <dbReference type="Proteomes" id="UP001500340"/>
    </source>
</evidence>
<dbReference type="PROSITE" id="PS51257">
    <property type="entry name" value="PROKAR_LIPOPROTEIN"/>
    <property type="match status" value="1"/>
</dbReference>
<dbReference type="Proteomes" id="UP001500340">
    <property type="component" value="Unassembled WGS sequence"/>
</dbReference>
<accession>A0ABP3IDK4</accession>
<evidence type="ECO:0000256" key="2">
    <source>
        <dbReference type="ARBA" id="ARBA00022448"/>
    </source>
</evidence>
<feature type="region of interest" description="Disordered" evidence="4">
    <location>
        <begin position="29"/>
        <end position="65"/>
    </location>
</feature>
<evidence type="ECO:0000256" key="1">
    <source>
        <dbReference type="ARBA" id="ARBA00005695"/>
    </source>
</evidence>
<feature type="chain" id="PRO_5046885860" evidence="5">
    <location>
        <begin position="23"/>
        <end position="581"/>
    </location>
</feature>
<dbReference type="Gene3D" id="3.90.76.10">
    <property type="entry name" value="Dipeptide-binding Protein, Domain 1"/>
    <property type="match status" value="1"/>
</dbReference>
<keyword evidence="3 5" id="KW-0732">Signal</keyword>
<gene>
    <name evidence="7" type="ORF">GCM10008933_31880</name>
</gene>
<keyword evidence="2" id="KW-0813">Transport</keyword>
<feature type="compositionally biased region" description="Low complexity" evidence="4">
    <location>
        <begin position="35"/>
        <end position="48"/>
    </location>
</feature>
<keyword evidence="8" id="KW-1185">Reference proteome</keyword>
<sequence>MTKKRYWMSLFMVLSLLGALLAGCGGSKTDSAGGNDKPQNTNQQTDNNKQGDEQNTSDAGTPKDGGTFTFSSTSDIVSINPIFVNDTASGDAELFAFAKIYDLNRAGDLVVEPWSLAESLPEISEDGKTYTVKLKSTPKWSDGQPVTVDDIIFTINTIIKPETGSPGISQFDKVDSMEKIDDQTVKITLKEVYAPFGYSLNKTIAPEHILKDVDPKDLKKHKFGADPAQTVTNGPWKWTEWKQGQYLTFEADPNYWGEVKPHIGQVVYKIYADQNTEVQALLKGDVDTVKGVPLTQLDAVANQKGITITNKPGASYEFISFNFKPDNFKDKFIPFESQKARQAIAHALNRQGMVDNVLKGTGILMNAPFLPGSWADPGDKAVNYAYDVEAAKKLLAEDGWVAGKDGILEKDGHRFSFELQYNAGNSRREQIAAIAQQNLKEVGIELTPKAIDFAAWNEQNLTPGKYETVLLGWSLSDPDPNQESIFSSKYFPEAGQNMGWYKNEKLDQLWIDGYSTVDQNERKEVYAEAAKELSTDLPYIFMYQYGIPQAIGPRAHFPEEDGPEPTRAYGYFYHIIKWWVD</sequence>
<organism evidence="7 8">
    <name type="scientific">Paenibacillus motobuensis</name>
    <dbReference type="NCBI Taxonomy" id="295324"/>
    <lineage>
        <taxon>Bacteria</taxon>
        <taxon>Bacillati</taxon>
        <taxon>Bacillota</taxon>
        <taxon>Bacilli</taxon>
        <taxon>Bacillales</taxon>
        <taxon>Paenibacillaceae</taxon>
        <taxon>Paenibacillus</taxon>
    </lineage>
</organism>
<dbReference type="PANTHER" id="PTHR30290:SF9">
    <property type="entry name" value="OLIGOPEPTIDE-BINDING PROTEIN APPA"/>
    <property type="match status" value="1"/>
</dbReference>
<dbReference type="Gene3D" id="3.40.190.10">
    <property type="entry name" value="Periplasmic binding protein-like II"/>
    <property type="match status" value="1"/>
</dbReference>
<evidence type="ECO:0000313" key="7">
    <source>
        <dbReference type="EMBL" id="GAA0398882.1"/>
    </source>
</evidence>
<comment type="caution">
    <text evidence="7">The sequence shown here is derived from an EMBL/GenBank/DDBJ whole genome shotgun (WGS) entry which is preliminary data.</text>
</comment>
<dbReference type="Pfam" id="PF00496">
    <property type="entry name" value="SBP_bac_5"/>
    <property type="match status" value="1"/>
</dbReference>
<dbReference type="InterPro" id="IPR030678">
    <property type="entry name" value="Peptide/Ni-bd"/>
</dbReference>
<dbReference type="InterPro" id="IPR000914">
    <property type="entry name" value="SBP_5_dom"/>
</dbReference>
<dbReference type="EMBL" id="BAAACX010000015">
    <property type="protein sequence ID" value="GAA0398882.1"/>
    <property type="molecule type" value="Genomic_DNA"/>
</dbReference>
<dbReference type="SUPFAM" id="SSF53850">
    <property type="entry name" value="Periplasmic binding protein-like II"/>
    <property type="match status" value="1"/>
</dbReference>
<evidence type="ECO:0000259" key="6">
    <source>
        <dbReference type="Pfam" id="PF00496"/>
    </source>
</evidence>
<comment type="similarity">
    <text evidence="1">Belongs to the bacterial solute-binding protein 5 family.</text>
</comment>
<dbReference type="Gene3D" id="3.10.105.10">
    <property type="entry name" value="Dipeptide-binding Protein, Domain 3"/>
    <property type="match status" value="1"/>
</dbReference>
<feature type="signal peptide" evidence="5">
    <location>
        <begin position="1"/>
        <end position="22"/>
    </location>
</feature>
<dbReference type="InterPro" id="IPR039424">
    <property type="entry name" value="SBP_5"/>
</dbReference>
<dbReference type="PANTHER" id="PTHR30290">
    <property type="entry name" value="PERIPLASMIC BINDING COMPONENT OF ABC TRANSPORTER"/>
    <property type="match status" value="1"/>
</dbReference>
<evidence type="ECO:0000256" key="3">
    <source>
        <dbReference type="ARBA" id="ARBA00022729"/>
    </source>
</evidence>
<evidence type="ECO:0000256" key="4">
    <source>
        <dbReference type="SAM" id="MobiDB-lite"/>
    </source>
</evidence>
<protein>
    <submittedName>
        <fullName evidence="7">Peptide-binding protein</fullName>
    </submittedName>
</protein>
<dbReference type="RefSeq" id="WP_343862873.1">
    <property type="nucleotide sequence ID" value="NZ_BAAACX010000015.1"/>
</dbReference>